<evidence type="ECO:0000256" key="2">
    <source>
        <dbReference type="ARBA" id="ARBA00022448"/>
    </source>
</evidence>
<evidence type="ECO:0000256" key="1">
    <source>
        <dbReference type="ARBA" id="ARBA00004651"/>
    </source>
</evidence>
<dbReference type="PROSITE" id="PS50928">
    <property type="entry name" value="ABC_TM1"/>
    <property type="match status" value="1"/>
</dbReference>
<sequence>MSPSERGTVYDVPRSSDATPAGVAAVAEHPTPVDGVRGTTGSRRTVLLFLGPFLVLFAAMYVAPIGYAAVSSLSVVHRSALGLTAPTKVFDPIGNYTRAFSDKDFTASLGRVALFGVVQVPVMLLFALGLALLIDSRSARGKGLFRLSSFLPYAIPGVSAALVWSFMYSPQSSPIDRLLAPLGIRMPYFHEGTVLWSVANIVTWSWTGYNMIIIYTALQAIPAEILEAARIDGASAFRTAWHIKIPAVRGALILTAVFSIIGSAQLFNEPTVLQPVSRGSVSSTFTPIMSAQSAVNAGNYPYAAAQSVILAVLVGVVSFVFFKLTGRGERA</sequence>
<dbReference type="Gene3D" id="1.10.3720.10">
    <property type="entry name" value="MetI-like"/>
    <property type="match status" value="1"/>
</dbReference>
<feature type="transmembrane region" description="Helical" evidence="7">
    <location>
        <begin position="46"/>
        <end position="70"/>
    </location>
</feature>
<dbReference type="InterPro" id="IPR035906">
    <property type="entry name" value="MetI-like_sf"/>
</dbReference>
<dbReference type="Pfam" id="PF00528">
    <property type="entry name" value="BPD_transp_1"/>
    <property type="match status" value="1"/>
</dbReference>
<keyword evidence="5 7" id="KW-1133">Transmembrane helix</keyword>
<dbReference type="SUPFAM" id="SSF161098">
    <property type="entry name" value="MetI-like"/>
    <property type="match status" value="1"/>
</dbReference>
<dbReference type="Proteomes" id="UP001501442">
    <property type="component" value="Unassembled WGS sequence"/>
</dbReference>
<keyword evidence="4 7" id="KW-0812">Transmembrane</keyword>
<evidence type="ECO:0000256" key="7">
    <source>
        <dbReference type="RuleBase" id="RU363032"/>
    </source>
</evidence>
<evidence type="ECO:0000256" key="4">
    <source>
        <dbReference type="ARBA" id="ARBA00022692"/>
    </source>
</evidence>
<gene>
    <name evidence="10" type="ORF">GCM10023196_096010</name>
</gene>
<evidence type="ECO:0000256" key="6">
    <source>
        <dbReference type="ARBA" id="ARBA00023136"/>
    </source>
</evidence>
<keyword evidence="2 7" id="KW-0813">Transport</keyword>
<keyword evidence="3" id="KW-1003">Cell membrane</keyword>
<keyword evidence="11" id="KW-1185">Reference proteome</keyword>
<feature type="transmembrane region" description="Helical" evidence="7">
    <location>
        <begin position="112"/>
        <end position="133"/>
    </location>
</feature>
<feature type="domain" description="ABC transmembrane type-1" evidence="9">
    <location>
        <begin position="109"/>
        <end position="321"/>
    </location>
</feature>
<feature type="transmembrane region" description="Helical" evidence="7">
    <location>
        <begin position="302"/>
        <end position="322"/>
    </location>
</feature>
<evidence type="ECO:0000256" key="8">
    <source>
        <dbReference type="SAM" id="MobiDB-lite"/>
    </source>
</evidence>
<dbReference type="CDD" id="cd06261">
    <property type="entry name" value="TM_PBP2"/>
    <property type="match status" value="1"/>
</dbReference>
<dbReference type="InterPro" id="IPR000515">
    <property type="entry name" value="MetI-like"/>
</dbReference>
<comment type="similarity">
    <text evidence="7">Belongs to the binding-protein-dependent transport system permease family.</text>
</comment>
<organism evidence="10 11">
    <name type="scientific">Actinoallomurus vinaceus</name>
    <dbReference type="NCBI Taxonomy" id="1080074"/>
    <lineage>
        <taxon>Bacteria</taxon>
        <taxon>Bacillati</taxon>
        <taxon>Actinomycetota</taxon>
        <taxon>Actinomycetes</taxon>
        <taxon>Streptosporangiales</taxon>
        <taxon>Thermomonosporaceae</taxon>
        <taxon>Actinoallomurus</taxon>
    </lineage>
</organism>
<dbReference type="PANTHER" id="PTHR30193:SF41">
    <property type="entry name" value="DIACETYLCHITOBIOSE UPTAKE SYSTEM PERMEASE PROTEIN NGCF"/>
    <property type="match status" value="1"/>
</dbReference>
<evidence type="ECO:0000256" key="3">
    <source>
        <dbReference type="ARBA" id="ARBA00022475"/>
    </source>
</evidence>
<evidence type="ECO:0000256" key="5">
    <source>
        <dbReference type="ARBA" id="ARBA00022989"/>
    </source>
</evidence>
<comment type="caution">
    <text evidence="10">The sequence shown here is derived from an EMBL/GenBank/DDBJ whole genome shotgun (WGS) entry which is preliminary data.</text>
</comment>
<accession>A0ABP8URV8</accession>
<feature type="transmembrane region" description="Helical" evidence="7">
    <location>
        <begin position="247"/>
        <end position="267"/>
    </location>
</feature>
<reference evidence="11" key="1">
    <citation type="journal article" date="2019" name="Int. J. Syst. Evol. Microbiol.">
        <title>The Global Catalogue of Microorganisms (GCM) 10K type strain sequencing project: providing services to taxonomists for standard genome sequencing and annotation.</title>
        <authorList>
            <consortium name="The Broad Institute Genomics Platform"/>
            <consortium name="The Broad Institute Genome Sequencing Center for Infectious Disease"/>
            <person name="Wu L."/>
            <person name="Ma J."/>
        </authorList>
    </citation>
    <scope>NUCLEOTIDE SEQUENCE [LARGE SCALE GENOMIC DNA]</scope>
    <source>
        <strain evidence="11">JCM 17939</strain>
    </source>
</reference>
<dbReference type="PANTHER" id="PTHR30193">
    <property type="entry name" value="ABC TRANSPORTER PERMEASE PROTEIN"/>
    <property type="match status" value="1"/>
</dbReference>
<dbReference type="EMBL" id="BAABHK010000022">
    <property type="protein sequence ID" value="GAA4638413.1"/>
    <property type="molecule type" value="Genomic_DNA"/>
</dbReference>
<evidence type="ECO:0000313" key="11">
    <source>
        <dbReference type="Proteomes" id="UP001501442"/>
    </source>
</evidence>
<dbReference type="InterPro" id="IPR051393">
    <property type="entry name" value="ABC_transporter_permease"/>
</dbReference>
<protein>
    <submittedName>
        <fullName evidence="10">Sugar ABC transporter permease</fullName>
    </submittedName>
</protein>
<comment type="subcellular location">
    <subcellularLocation>
        <location evidence="1 7">Cell membrane</location>
        <topology evidence="1 7">Multi-pass membrane protein</topology>
    </subcellularLocation>
</comment>
<evidence type="ECO:0000313" key="10">
    <source>
        <dbReference type="EMBL" id="GAA4638413.1"/>
    </source>
</evidence>
<proteinExistence type="inferred from homology"/>
<keyword evidence="6 7" id="KW-0472">Membrane</keyword>
<name>A0ABP8URV8_9ACTN</name>
<evidence type="ECO:0000259" key="9">
    <source>
        <dbReference type="PROSITE" id="PS50928"/>
    </source>
</evidence>
<feature type="region of interest" description="Disordered" evidence="8">
    <location>
        <begin position="1"/>
        <end position="21"/>
    </location>
</feature>
<feature type="transmembrane region" description="Helical" evidence="7">
    <location>
        <begin position="145"/>
        <end position="167"/>
    </location>
</feature>